<keyword evidence="3 5" id="KW-1133">Transmembrane helix</keyword>
<dbReference type="RefSeq" id="XP_006813051.1">
    <property type="nucleotide sequence ID" value="XM_006812988.1"/>
</dbReference>
<dbReference type="InterPro" id="IPR008952">
    <property type="entry name" value="Tetraspanin_EC2_sf"/>
</dbReference>
<comment type="subcellular location">
    <subcellularLocation>
        <location evidence="1">Membrane</location>
        <topology evidence="1">Multi-pass membrane protein</topology>
    </subcellularLocation>
</comment>
<evidence type="ECO:0000256" key="5">
    <source>
        <dbReference type="SAM" id="Phobius"/>
    </source>
</evidence>
<evidence type="ECO:0000313" key="7">
    <source>
        <dbReference type="RefSeq" id="XP_006813051.1"/>
    </source>
</evidence>
<gene>
    <name evidence="7" type="primary">LOC100369453</name>
</gene>
<evidence type="ECO:0000256" key="2">
    <source>
        <dbReference type="ARBA" id="ARBA00022692"/>
    </source>
</evidence>
<name>A0ABM0LZ60_SACKO</name>
<dbReference type="Proteomes" id="UP000694865">
    <property type="component" value="Unplaced"/>
</dbReference>
<dbReference type="InterPro" id="IPR018499">
    <property type="entry name" value="Tetraspanin/Peripherin"/>
</dbReference>
<organism evidence="6 7">
    <name type="scientific">Saccoglossus kowalevskii</name>
    <name type="common">Acorn worm</name>
    <dbReference type="NCBI Taxonomy" id="10224"/>
    <lineage>
        <taxon>Eukaryota</taxon>
        <taxon>Metazoa</taxon>
        <taxon>Hemichordata</taxon>
        <taxon>Enteropneusta</taxon>
        <taxon>Harrimaniidae</taxon>
        <taxon>Saccoglossus</taxon>
    </lineage>
</organism>
<accession>A0ABM0LZ60</accession>
<keyword evidence="6" id="KW-1185">Reference proteome</keyword>
<dbReference type="PANTHER" id="PTHR19282">
    <property type="entry name" value="TETRASPANIN"/>
    <property type="match status" value="1"/>
</dbReference>
<keyword evidence="4 5" id="KW-0472">Membrane</keyword>
<evidence type="ECO:0000256" key="1">
    <source>
        <dbReference type="ARBA" id="ARBA00004141"/>
    </source>
</evidence>
<feature type="transmembrane region" description="Helical" evidence="5">
    <location>
        <begin position="21"/>
        <end position="44"/>
    </location>
</feature>
<sequence length="327" mass="37601">MSTLQNKIRKRRRSRIKSICTVCKLFLLVVGITAVFVGIFSWVAVYNHAVSKEVFIFVSDTLLVATYALIGMGAYIIGMTIIGVYGVWKNSKCALFTNFFLILLVLIISIAFTTMAIVFVFQMKRDLTLTLRGSILQSYGTNGEDKVTLAIDKLQVYFQCCGEFNYTQWLYSQWYEDEKIKYYSSEERKHYPKSCCTVDPEEIRMISNDGISPRLVNESACYVDIPNKFMNNKGCFGIIYEWLYPYILIFGGIGGVIIIILLADLLGFIILVRYLDFDAKDYNKDKDTDKMRHVDMELPPLENYNDMSMDIRKSAVPDIDFTMARKL</sequence>
<protein>
    <submittedName>
        <fullName evidence="7">CD151 antigen-like</fullName>
    </submittedName>
</protein>
<feature type="transmembrane region" description="Helical" evidence="5">
    <location>
        <begin position="100"/>
        <end position="121"/>
    </location>
</feature>
<feature type="transmembrane region" description="Helical" evidence="5">
    <location>
        <begin position="64"/>
        <end position="88"/>
    </location>
</feature>
<dbReference type="PRINTS" id="PR00259">
    <property type="entry name" value="TMFOUR"/>
</dbReference>
<evidence type="ECO:0000256" key="3">
    <source>
        <dbReference type="ARBA" id="ARBA00022989"/>
    </source>
</evidence>
<evidence type="ECO:0000313" key="6">
    <source>
        <dbReference type="Proteomes" id="UP000694865"/>
    </source>
</evidence>
<dbReference type="Gene3D" id="1.10.1450.10">
    <property type="entry name" value="Tetraspanin"/>
    <property type="match status" value="1"/>
</dbReference>
<proteinExistence type="predicted"/>
<dbReference type="SUPFAM" id="SSF48652">
    <property type="entry name" value="Tetraspanin"/>
    <property type="match status" value="1"/>
</dbReference>
<keyword evidence="2 5" id="KW-0812">Transmembrane</keyword>
<dbReference type="PANTHER" id="PTHR19282:SF544">
    <property type="entry name" value="TETRASPANIN"/>
    <property type="match status" value="1"/>
</dbReference>
<reference evidence="7" key="1">
    <citation type="submission" date="2025-08" db="UniProtKB">
        <authorList>
            <consortium name="RefSeq"/>
        </authorList>
    </citation>
    <scope>IDENTIFICATION</scope>
    <source>
        <tissue evidence="7">Testes</tissue>
    </source>
</reference>
<evidence type="ECO:0000256" key="4">
    <source>
        <dbReference type="ARBA" id="ARBA00023136"/>
    </source>
</evidence>
<dbReference type="Pfam" id="PF00335">
    <property type="entry name" value="Tetraspanin"/>
    <property type="match status" value="1"/>
</dbReference>
<feature type="transmembrane region" description="Helical" evidence="5">
    <location>
        <begin position="246"/>
        <end position="272"/>
    </location>
</feature>
<dbReference type="GeneID" id="100369453"/>